<evidence type="ECO:0000313" key="5">
    <source>
        <dbReference type="Proteomes" id="UP001300261"/>
    </source>
</evidence>
<reference evidence="4 5" key="1">
    <citation type="journal article" date="2016" name="Int. J. Syst. Evol. Microbiol.">
        <title>Labrenzia salina sp. nov., isolated from the rhizosphere of the halophyte Arthrocnemum macrostachyum.</title>
        <authorList>
            <person name="Camacho M."/>
            <person name="Redondo-Gomez S."/>
            <person name="Rodriguez-Llorente I."/>
            <person name="Rohde M."/>
            <person name="Sproer C."/>
            <person name="Schumann P."/>
            <person name="Klenk H.P."/>
            <person name="Montero-Calasanz M.D.C."/>
        </authorList>
    </citation>
    <scope>NUCLEOTIDE SEQUENCE [LARGE SCALE GENOMIC DNA]</scope>
    <source>
        <strain evidence="4 5">DSM 29163</strain>
    </source>
</reference>
<dbReference type="InterPro" id="IPR025403">
    <property type="entry name" value="TgpA-like_C"/>
</dbReference>
<keyword evidence="2" id="KW-0472">Membrane</keyword>
<dbReference type="Pfam" id="PF13559">
    <property type="entry name" value="DUF4129"/>
    <property type="match status" value="1"/>
</dbReference>
<name>A0ABT3R7N2_9HYPH</name>
<proteinExistence type="predicted"/>
<evidence type="ECO:0000256" key="1">
    <source>
        <dbReference type="SAM" id="MobiDB-lite"/>
    </source>
</evidence>
<feature type="domain" description="Protein-glutamine gamma-glutamyltransferase-like C-terminal" evidence="3">
    <location>
        <begin position="152"/>
        <end position="210"/>
    </location>
</feature>
<keyword evidence="2" id="KW-0812">Transmembrane</keyword>
<organism evidence="4 5">
    <name type="scientific">Roseibium salinum</name>
    <dbReference type="NCBI Taxonomy" id="1604349"/>
    <lineage>
        <taxon>Bacteria</taxon>
        <taxon>Pseudomonadati</taxon>
        <taxon>Pseudomonadota</taxon>
        <taxon>Alphaproteobacteria</taxon>
        <taxon>Hyphomicrobiales</taxon>
        <taxon>Stappiaceae</taxon>
        <taxon>Roseibium</taxon>
    </lineage>
</organism>
<feature type="transmembrane region" description="Helical" evidence="2">
    <location>
        <begin position="70"/>
        <end position="88"/>
    </location>
</feature>
<keyword evidence="2" id="KW-1133">Transmembrane helix</keyword>
<evidence type="ECO:0000313" key="4">
    <source>
        <dbReference type="EMBL" id="MCX2725047.1"/>
    </source>
</evidence>
<accession>A0ABT3R7N2</accession>
<comment type="caution">
    <text evidence="4">The sequence shown here is derived from an EMBL/GenBank/DDBJ whole genome shotgun (WGS) entry which is preliminary data.</text>
</comment>
<feature type="compositionally biased region" description="Basic and acidic residues" evidence="1">
    <location>
        <begin position="47"/>
        <end position="65"/>
    </location>
</feature>
<dbReference type="Proteomes" id="UP001300261">
    <property type="component" value="Unassembled WGS sequence"/>
</dbReference>
<sequence>MPPHAQEAVRAPVEIGEAGREYLRSTRLRGIDPEVAYFDPSAPAPDLDTRQEPERPAAREEPDGSTEEKWLIGLIAGGILAAIAYAFLRFGGGLAVSLKDNAVNPGSRRLKGQPNAPAWAEKLGTFEEILRMKDRRRALVLMTQKVLTTIVAANGILMQRSWTARDTLRHIPDRQGQLDTLRNLVMASERVQFGGRDVSEEQFQSHVATVRRLLGAGTS</sequence>
<dbReference type="EMBL" id="JAPEVI010000003">
    <property type="protein sequence ID" value="MCX2725047.1"/>
    <property type="molecule type" value="Genomic_DNA"/>
</dbReference>
<evidence type="ECO:0000259" key="3">
    <source>
        <dbReference type="Pfam" id="PF13559"/>
    </source>
</evidence>
<feature type="region of interest" description="Disordered" evidence="1">
    <location>
        <begin position="34"/>
        <end position="65"/>
    </location>
</feature>
<gene>
    <name evidence="4" type="ORF">ON753_22185</name>
</gene>
<dbReference type="RefSeq" id="WP_265965542.1">
    <property type="nucleotide sequence ID" value="NZ_JAPEVI010000003.1"/>
</dbReference>
<evidence type="ECO:0000256" key="2">
    <source>
        <dbReference type="SAM" id="Phobius"/>
    </source>
</evidence>
<keyword evidence="5" id="KW-1185">Reference proteome</keyword>
<protein>
    <submittedName>
        <fullName evidence="4">DUF4129 domain-containing protein</fullName>
    </submittedName>
</protein>